<feature type="non-terminal residue" evidence="1">
    <location>
        <position position="1"/>
    </location>
</feature>
<dbReference type="Proteomes" id="UP000735302">
    <property type="component" value="Unassembled WGS sequence"/>
</dbReference>
<dbReference type="AlphaFoldDB" id="A0AAV4BJ41"/>
<sequence>VPIPDLFEELYADNNGSNSAEYVQDAQLILRILVSKPEPMVQAPGGQDLDADLASGWHRLHYQNH</sequence>
<organism evidence="1 2">
    <name type="scientific">Plakobranchus ocellatus</name>
    <dbReference type="NCBI Taxonomy" id="259542"/>
    <lineage>
        <taxon>Eukaryota</taxon>
        <taxon>Metazoa</taxon>
        <taxon>Spiralia</taxon>
        <taxon>Lophotrochozoa</taxon>
        <taxon>Mollusca</taxon>
        <taxon>Gastropoda</taxon>
        <taxon>Heterobranchia</taxon>
        <taxon>Euthyneura</taxon>
        <taxon>Panpulmonata</taxon>
        <taxon>Sacoglossa</taxon>
        <taxon>Placobranchoidea</taxon>
        <taxon>Plakobranchidae</taxon>
        <taxon>Plakobranchus</taxon>
    </lineage>
</organism>
<proteinExistence type="predicted"/>
<comment type="caution">
    <text evidence="1">The sequence shown here is derived from an EMBL/GenBank/DDBJ whole genome shotgun (WGS) entry which is preliminary data.</text>
</comment>
<dbReference type="EMBL" id="BLXT01005176">
    <property type="protein sequence ID" value="GFO20530.1"/>
    <property type="molecule type" value="Genomic_DNA"/>
</dbReference>
<name>A0AAV4BJ41_9GAST</name>
<reference evidence="1 2" key="1">
    <citation type="journal article" date="2021" name="Elife">
        <title>Chloroplast acquisition without the gene transfer in kleptoplastic sea slugs, Plakobranchus ocellatus.</title>
        <authorList>
            <person name="Maeda T."/>
            <person name="Takahashi S."/>
            <person name="Yoshida T."/>
            <person name="Shimamura S."/>
            <person name="Takaki Y."/>
            <person name="Nagai Y."/>
            <person name="Toyoda A."/>
            <person name="Suzuki Y."/>
            <person name="Arimoto A."/>
            <person name="Ishii H."/>
            <person name="Satoh N."/>
            <person name="Nishiyama T."/>
            <person name="Hasebe M."/>
            <person name="Maruyama T."/>
            <person name="Minagawa J."/>
            <person name="Obokata J."/>
            <person name="Shigenobu S."/>
        </authorList>
    </citation>
    <scope>NUCLEOTIDE SEQUENCE [LARGE SCALE GENOMIC DNA]</scope>
</reference>
<evidence type="ECO:0000313" key="2">
    <source>
        <dbReference type="Proteomes" id="UP000735302"/>
    </source>
</evidence>
<protein>
    <submittedName>
        <fullName evidence="1">Uncharacterized protein</fullName>
    </submittedName>
</protein>
<evidence type="ECO:0000313" key="1">
    <source>
        <dbReference type="EMBL" id="GFO20530.1"/>
    </source>
</evidence>
<keyword evidence="2" id="KW-1185">Reference proteome</keyword>
<accession>A0AAV4BJ41</accession>
<gene>
    <name evidence="1" type="ORF">PoB_004703500</name>
</gene>